<protein>
    <submittedName>
        <fullName evidence="2">Uncharacterized protein</fullName>
    </submittedName>
</protein>
<dbReference type="RefSeq" id="WP_146503262.1">
    <property type="nucleotide sequence ID" value="NZ_SJPG01000001.1"/>
</dbReference>
<proteinExistence type="predicted"/>
<feature type="transmembrane region" description="Helical" evidence="1">
    <location>
        <begin position="12"/>
        <end position="31"/>
    </location>
</feature>
<keyword evidence="3" id="KW-1185">Reference proteome</keyword>
<reference evidence="2 3" key="1">
    <citation type="submission" date="2019-02" db="EMBL/GenBank/DDBJ databases">
        <title>Deep-cultivation of Planctomycetes and their phenomic and genomic characterization uncovers novel biology.</title>
        <authorList>
            <person name="Wiegand S."/>
            <person name="Jogler M."/>
            <person name="Boedeker C."/>
            <person name="Pinto D."/>
            <person name="Vollmers J."/>
            <person name="Rivas-Marin E."/>
            <person name="Kohn T."/>
            <person name="Peeters S.H."/>
            <person name="Heuer A."/>
            <person name="Rast P."/>
            <person name="Oberbeckmann S."/>
            <person name="Bunk B."/>
            <person name="Jeske O."/>
            <person name="Meyerdierks A."/>
            <person name="Storesund J.E."/>
            <person name="Kallscheuer N."/>
            <person name="Luecker S."/>
            <person name="Lage O.M."/>
            <person name="Pohl T."/>
            <person name="Merkel B.J."/>
            <person name="Hornburger P."/>
            <person name="Mueller R.-W."/>
            <person name="Bruemmer F."/>
            <person name="Labrenz M."/>
            <person name="Spormann A.M."/>
            <person name="Op Den Camp H."/>
            <person name="Overmann J."/>
            <person name="Amann R."/>
            <person name="Jetten M.S.M."/>
            <person name="Mascher T."/>
            <person name="Medema M.H."/>
            <person name="Devos D.P."/>
            <person name="Kaster A.-K."/>
            <person name="Ovreas L."/>
            <person name="Rohde M."/>
            <person name="Galperin M.Y."/>
            <person name="Jogler C."/>
        </authorList>
    </citation>
    <scope>NUCLEOTIDE SEQUENCE [LARGE SCALE GENOMIC DNA]</scope>
    <source>
        <strain evidence="2 3">Pan54</strain>
    </source>
</reference>
<name>A0A5C5XGE0_9PLAN</name>
<keyword evidence="1" id="KW-0812">Transmembrane</keyword>
<evidence type="ECO:0000313" key="2">
    <source>
        <dbReference type="EMBL" id="TWT61245.1"/>
    </source>
</evidence>
<accession>A0A5C5XGE0</accession>
<dbReference type="EMBL" id="SJPG01000001">
    <property type="protein sequence ID" value="TWT61245.1"/>
    <property type="molecule type" value="Genomic_DNA"/>
</dbReference>
<dbReference type="Proteomes" id="UP000316095">
    <property type="component" value="Unassembled WGS sequence"/>
</dbReference>
<organism evidence="2 3">
    <name type="scientific">Rubinisphaera italica</name>
    <dbReference type="NCBI Taxonomy" id="2527969"/>
    <lineage>
        <taxon>Bacteria</taxon>
        <taxon>Pseudomonadati</taxon>
        <taxon>Planctomycetota</taxon>
        <taxon>Planctomycetia</taxon>
        <taxon>Planctomycetales</taxon>
        <taxon>Planctomycetaceae</taxon>
        <taxon>Rubinisphaera</taxon>
    </lineage>
</organism>
<keyword evidence="1" id="KW-1133">Transmembrane helix</keyword>
<evidence type="ECO:0000256" key="1">
    <source>
        <dbReference type="SAM" id="Phobius"/>
    </source>
</evidence>
<dbReference type="AlphaFoldDB" id="A0A5C5XGE0"/>
<keyword evidence="1" id="KW-0472">Membrane</keyword>
<comment type="caution">
    <text evidence="2">The sequence shown here is derived from an EMBL/GenBank/DDBJ whole genome shotgun (WGS) entry which is preliminary data.</text>
</comment>
<sequence length="135" mass="15037">MKQRPDSRRGAILVIVLACIVLTAGVIGNLVRQTVLTHQQSKLEFAHSQLNVLADDALAYAIQKHTQSGTVPKETWTISREKWNLNYEGRLEISGIEKAVAENSAPQTSIQIQARLFEGEEVIQQLTRSYPLTTP</sequence>
<gene>
    <name evidence="2" type="ORF">Pan54_19800</name>
</gene>
<evidence type="ECO:0000313" key="3">
    <source>
        <dbReference type="Proteomes" id="UP000316095"/>
    </source>
</evidence>